<keyword evidence="1" id="KW-1133">Transmembrane helix</keyword>
<name>A0A1M6DN19_9BACT</name>
<keyword evidence="3" id="KW-1185">Reference proteome</keyword>
<evidence type="ECO:0000313" key="3">
    <source>
        <dbReference type="Proteomes" id="UP000183994"/>
    </source>
</evidence>
<keyword evidence="1" id="KW-0812">Transmembrane</keyword>
<dbReference type="AlphaFoldDB" id="A0A1M6DN19"/>
<sequence length="46" mass="5225">MNAATLFLVFLTLKLIFGLAFLLWRYPRLRDYLPAWPGSPADEAGV</sequence>
<dbReference type="EMBL" id="FQZU01000002">
    <property type="protein sequence ID" value="SHI74499.1"/>
    <property type="molecule type" value="Genomic_DNA"/>
</dbReference>
<reference evidence="3" key="1">
    <citation type="submission" date="2016-11" db="EMBL/GenBank/DDBJ databases">
        <authorList>
            <person name="Varghese N."/>
            <person name="Submissions S."/>
        </authorList>
    </citation>
    <scope>NUCLEOTIDE SEQUENCE [LARGE SCALE GENOMIC DNA]</scope>
    <source>
        <strain evidence="3">DSM 16219</strain>
    </source>
</reference>
<protein>
    <submittedName>
        <fullName evidence="2">Uncharacterized protein</fullName>
    </submittedName>
</protein>
<evidence type="ECO:0000313" key="2">
    <source>
        <dbReference type="EMBL" id="SHI74499.1"/>
    </source>
</evidence>
<gene>
    <name evidence="2" type="ORF">SAMN02745216_00409</name>
</gene>
<keyword evidence="1" id="KW-0472">Membrane</keyword>
<accession>A0A1M6DN19</accession>
<dbReference type="Proteomes" id="UP000183994">
    <property type="component" value="Unassembled WGS sequence"/>
</dbReference>
<feature type="transmembrane region" description="Helical" evidence="1">
    <location>
        <begin position="6"/>
        <end position="24"/>
    </location>
</feature>
<dbReference type="STRING" id="1121393.SAMN02745216_00409"/>
<organism evidence="2 3">
    <name type="scientific">Desulfatibacillum alkenivorans DSM 16219</name>
    <dbReference type="NCBI Taxonomy" id="1121393"/>
    <lineage>
        <taxon>Bacteria</taxon>
        <taxon>Pseudomonadati</taxon>
        <taxon>Thermodesulfobacteriota</taxon>
        <taxon>Desulfobacteria</taxon>
        <taxon>Desulfobacterales</taxon>
        <taxon>Desulfatibacillaceae</taxon>
        <taxon>Desulfatibacillum</taxon>
    </lineage>
</organism>
<evidence type="ECO:0000256" key="1">
    <source>
        <dbReference type="SAM" id="Phobius"/>
    </source>
</evidence>
<proteinExistence type="predicted"/>